<dbReference type="Gene3D" id="3.40.50.450">
    <property type="match status" value="1"/>
</dbReference>
<dbReference type="AlphaFoldDB" id="A0A0R2AM74"/>
<proteinExistence type="predicted"/>
<accession>A0A0R2AM74</accession>
<protein>
    <submittedName>
        <fullName evidence="1">Nucleoside deoxyribosyltransferase</fullName>
    </submittedName>
</protein>
<evidence type="ECO:0000313" key="2">
    <source>
        <dbReference type="Proteomes" id="UP000051008"/>
    </source>
</evidence>
<sequence length="156" mass="17475">MNRIYLASPFFSDAQNERIAQVKAALDQNPTVSSVFEPAKHPYEAAEFGSLEWQKACFMLDTSQIIKADAVVAIIDYKLEESDNEADSGTAFEIGYAYGNNIPVIVVQFDPNKEINLMIRQAMTAYFDVNKDGLNALSNYDFTELMPSFNAERPVI</sequence>
<dbReference type="OrthoDB" id="397706at2"/>
<dbReference type="InterPro" id="IPR007710">
    <property type="entry name" value="Nucleoside_deoxyribTrfase"/>
</dbReference>
<reference evidence="1 2" key="1">
    <citation type="journal article" date="2015" name="Genome Announc.">
        <title>Expanding the biotechnology potential of lactobacilli through comparative genomics of 213 strains and associated genera.</title>
        <authorList>
            <person name="Sun Z."/>
            <person name="Harris H.M."/>
            <person name="McCann A."/>
            <person name="Guo C."/>
            <person name="Argimon S."/>
            <person name="Zhang W."/>
            <person name="Yang X."/>
            <person name="Jeffery I.B."/>
            <person name="Cooney J.C."/>
            <person name="Kagawa T.F."/>
            <person name="Liu W."/>
            <person name="Song Y."/>
            <person name="Salvetti E."/>
            <person name="Wrobel A."/>
            <person name="Rasinkangas P."/>
            <person name="Parkhill J."/>
            <person name="Rea M.C."/>
            <person name="O'Sullivan O."/>
            <person name="Ritari J."/>
            <person name="Douillard F.P."/>
            <person name="Paul Ross R."/>
            <person name="Yang R."/>
            <person name="Briner A.E."/>
            <person name="Felis G.E."/>
            <person name="de Vos W.M."/>
            <person name="Barrangou R."/>
            <person name="Klaenhammer T.R."/>
            <person name="Caufield P.W."/>
            <person name="Cui Y."/>
            <person name="Zhang H."/>
            <person name="O'Toole P.W."/>
        </authorList>
    </citation>
    <scope>NUCLEOTIDE SEQUENCE [LARGE SCALE GENOMIC DNA]</scope>
    <source>
        <strain evidence="1 2">DSM 20509</strain>
    </source>
</reference>
<dbReference type="SUPFAM" id="SSF52309">
    <property type="entry name" value="N-(deoxy)ribosyltransferase-like"/>
    <property type="match status" value="1"/>
</dbReference>
<dbReference type="RefSeq" id="WP_056976439.1">
    <property type="nucleotide sequence ID" value="NZ_AYYP01000020.1"/>
</dbReference>
<dbReference type="EMBL" id="AYYP01000020">
    <property type="protein sequence ID" value="KRM65062.1"/>
    <property type="molecule type" value="Genomic_DNA"/>
</dbReference>
<comment type="caution">
    <text evidence="1">The sequence shown here is derived from an EMBL/GenBank/DDBJ whole genome shotgun (WGS) entry which is preliminary data.</text>
</comment>
<dbReference type="GeneID" id="75136332"/>
<dbReference type="PATRIC" id="fig|1423718.3.peg.1607"/>
<organism evidence="1 2">
    <name type="scientific">Ligilactobacillus agilis DSM 20509</name>
    <dbReference type="NCBI Taxonomy" id="1423718"/>
    <lineage>
        <taxon>Bacteria</taxon>
        <taxon>Bacillati</taxon>
        <taxon>Bacillota</taxon>
        <taxon>Bacilli</taxon>
        <taxon>Lactobacillales</taxon>
        <taxon>Lactobacillaceae</taxon>
        <taxon>Ligilactobacillus</taxon>
    </lineage>
</organism>
<dbReference type="GO" id="GO:0016740">
    <property type="term" value="F:transferase activity"/>
    <property type="evidence" value="ECO:0007669"/>
    <property type="project" value="UniProtKB-KW"/>
</dbReference>
<dbReference type="Proteomes" id="UP000051008">
    <property type="component" value="Unassembled WGS sequence"/>
</dbReference>
<keyword evidence="1" id="KW-0808">Transferase</keyword>
<dbReference type="Pfam" id="PF05014">
    <property type="entry name" value="Nuc_deoxyrib_tr"/>
    <property type="match status" value="1"/>
</dbReference>
<name>A0A0R2AM74_9LACO</name>
<evidence type="ECO:0000313" key="1">
    <source>
        <dbReference type="EMBL" id="KRM65062.1"/>
    </source>
</evidence>
<keyword evidence="2" id="KW-1185">Reference proteome</keyword>
<gene>
    <name evidence="1" type="ORF">FC14_GL001542</name>
</gene>